<keyword evidence="16" id="KW-1185">Reference proteome</keyword>
<dbReference type="PRINTS" id="PR00169">
    <property type="entry name" value="KCHANNEL"/>
</dbReference>
<accession>A0AB34JPU2</accession>
<dbReference type="PANTHER" id="PTHR11537">
    <property type="entry name" value="VOLTAGE-GATED POTASSIUM CHANNEL"/>
    <property type="match status" value="1"/>
</dbReference>
<keyword evidence="2" id="KW-0813">Transport</keyword>
<keyword evidence="4 13" id="KW-0812">Transmembrane</keyword>
<dbReference type="Gene3D" id="1.20.120.350">
    <property type="entry name" value="Voltage-gated potassium channels. Chain C"/>
    <property type="match status" value="1"/>
</dbReference>
<evidence type="ECO:0000256" key="2">
    <source>
        <dbReference type="ARBA" id="ARBA00022448"/>
    </source>
</evidence>
<evidence type="ECO:0000256" key="4">
    <source>
        <dbReference type="ARBA" id="ARBA00022692"/>
    </source>
</evidence>
<dbReference type="PANTHER" id="PTHR11537:SF254">
    <property type="entry name" value="POTASSIUM VOLTAGE-GATED CHANNEL PROTEIN SHAB"/>
    <property type="match status" value="1"/>
</dbReference>
<comment type="subcellular location">
    <subcellularLocation>
        <location evidence="1">Membrane</location>
        <topology evidence="1">Multi-pass membrane protein</topology>
    </subcellularLocation>
</comment>
<evidence type="ECO:0000256" key="6">
    <source>
        <dbReference type="ARBA" id="ARBA00022882"/>
    </source>
</evidence>
<evidence type="ECO:0000256" key="7">
    <source>
        <dbReference type="ARBA" id="ARBA00022958"/>
    </source>
</evidence>
<evidence type="ECO:0000313" key="16">
    <source>
        <dbReference type="Proteomes" id="UP001515480"/>
    </source>
</evidence>
<evidence type="ECO:0000256" key="5">
    <source>
        <dbReference type="ARBA" id="ARBA00022826"/>
    </source>
</evidence>
<dbReference type="SUPFAM" id="SSF81324">
    <property type="entry name" value="Voltage-gated potassium channels"/>
    <property type="match status" value="1"/>
</dbReference>
<evidence type="ECO:0000256" key="8">
    <source>
        <dbReference type="ARBA" id="ARBA00022989"/>
    </source>
</evidence>
<keyword evidence="9" id="KW-0406">Ion transport</keyword>
<sequence>MILNDPTYSVFAMSLHMSILCLIFGSVGLMMVQSVPEYEDALPWGWMTSATYVIFIVEYLLRLLVHEGSRCEFLVDPMNLIDLVAISPFVVEQVLSFVMALAPEDAQSTTSGSLRLLRVARLFRLVRLLRLAKYSSDLKIVAECLYRSRAALYTLVFMLALSVVIFSSLMFEAEKGEWDEKAQVRVRSDGSTSPFISIPHTCWWAIVTMTTVGYGDSFPVEPHGKMIAAVAMITGLLVIALPITIIGSNYHEAHSEAFAARLKLAQLASHNARLAAQMEEKMAELRSLVQAAQKLFNEEKEPSDPSFDVVKVNMEMQAVAVKSSIDAYCTLLRLPSVRNVLDKSRHV</sequence>
<feature type="transmembrane region" description="Helical" evidence="13">
    <location>
        <begin position="226"/>
        <end position="246"/>
    </location>
</feature>
<dbReference type="GO" id="GO:0005249">
    <property type="term" value="F:voltage-gated potassium channel activity"/>
    <property type="evidence" value="ECO:0007669"/>
    <property type="project" value="InterPro"/>
</dbReference>
<dbReference type="GO" id="GO:0008076">
    <property type="term" value="C:voltage-gated potassium channel complex"/>
    <property type="evidence" value="ECO:0007669"/>
    <property type="project" value="InterPro"/>
</dbReference>
<dbReference type="Pfam" id="PF00520">
    <property type="entry name" value="Ion_trans"/>
    <property type="match status" value="1"/>
</dbReference>
<proteinExistence type="predicted"/>
<evidence type="ECO:0000256" key="12">
    <source>
        <dbReference type="SAM" id="Coils"/>
    </source>
</evidence>
<dbReference type="EMBL" id="JBGBPQ010000005">
    <property type="protein sequence ID" value="KAL1524013.1"/>
    <property type="molecule type" value="Genomic_DNA"/>
</dbReference>
<evidence type="ECO:0000256" key="1">
    <source>
        <dbReference type="ARBA" id="ARBA00004141"/>
    </source>
</evidence>
<name>A0AB34JPU2_PRYPA</name>
<reference evidence="15 16" key="1">
    <citation type="journal article" date="2024" name="Science">
        <title>Giant polyketide synthase enzymes in the biosynthesis of giant marine polyether toxins.</title>
        <authorList>
            <person name="Fallon T.R."/>
            <person name="Shende V.V."/>
            <person name="Wierzbicki I.H."/>
            <person name="Pendleton A.L."/>
            <person name="Watervoot N.F."/>
            <person name="Auber R.P."/>
            <person name="Gonzalez D.J."/>
            <person name="Wisecaver J.H."/>
            <person name="Moore B.S."/>
        </authorList>
    </citation>
    <scope>NUCLEOTIDE SEQUENCE [LARGE SCALE GENOMIC DNA]</scope>
    <source>
        <strain evidence="15 16">12B1</strain>
    </source>
</reference>
<dbReference type="PRINTS" id="PR01491">
    <property type="entry name" value="KVCHANNEL"/>
</dbReference>
<protein>
    <recommendedName>
        <fullName evidence="14">Ion transport domain-containing protein</fullName>
    </recommendedName>
</protein>
<evidence type="ECO:0000256" key="3">
    <source>
        <dbReference type="ARBA" id="ARBA00022538"/>
    </source>
</evidence>
<evidence type="ECO:0000313" key="15">
    <source>
        <dbReference type="EMBL" id="KAL1524013.1"/>
    </source>
</evidence>
<dbReference type="GO" id="GO:0001508">
    <property type="term" value="P:action potential"/>
    <property type="evidence" value="ECO:0007669"/>
    <property type="project" value="TreeGrafter"/>
</dbReference>
<feature type="transmembrane region" description="Helical" evidence="13">
    <location>
        <begin position="44"/>
        <end position="65"/>
    </location>
</feature>
<evidence type="ECO:0000259" key="14">
    <source>
        <dbReference type="Pfam" id="PF00520"/>
    </source>
</evidence>
<evidence type="ECO:0000256" key="11">
    <source>
        <dbReference type="ARBA" id="ARBA00023303"/>
    </source>
</evidence>
<evidence type="ECO:0000256" key="10">
    <source>
        <dbReference type="ARBA" id="ARBA00023136"/>
    </source>
</evidence>
<evidence type="ECO:0000256" key="9">
    <source>
        <dbReference type="ARBA" id="ARBA00023065"/>
    </source>
</evidence>
<evidence type="ECO:0000256" key="13">
    <source>
        <dbReference type="SAM" id="Phobius"/>
    </source>
</evidence>
<dbReference type="InterPro" id="IPR005821">
    <property type="entry name" value="Ion_trans_dom"/>
</dbReference>
<dbReference type="InterPro" id="IPR027359">
    <property type="entry name" value="Volt_channel_dom_sf"/>
</dbReference>
<keyword evidence="7" id="KW-0630">Potassium</keyword>
<keyword evidence="5" id="KW-0631">Potassium channel</keyword>
<organism evidence="15 16">
    <name type="scientific">Prymnesium parvum</name>
    <name type="common">Toxic golden alga</name>
    <dbReference type="NCBI Taxonomy" id="97485"/>
    <lineage>
        <taxon>Eukaryota</taxon>
        <taxon>Haptista</taxon>
        <taxon>Haptophyta</taxon>
        <taxon>Prymnesiophyceae</taxon>
        <taxon>Prymnesiales</taxon>
        <taxon>Prymnesiaceae</taxon>
        <taxon>Prymnesium</taxon>
    </lineage>
</organism>
<gene>
    <name evidence="15" type="ORF">AB1Y20_018927</name>
</gene>
<dbReference type="InterPro" id="IPR003968">
    <property type="entry name" value="K_chnl_volt-dep_Kv"/>
</dbReference>
<keyword evidence="10 13" id="KW-0472">Membrane</keyword>
<feature type="transmembrane region" description="Helical" evidence="13">
    <location>
        <begin position="150"/>
        <end position="171"/>
    </location>
</feature>
<keyword evidence="3" id="KW-0633">Potassium transport</keyword>
<dbReference type="AlphaFoldDB" id="A0AB34JPU2"/>
<feature type="coiled-coil region" evidence="12">
    <location>
        <begin position="264"/>
        <end position="298"/>
    </location>
</feature>
<comment type="caution">
    <text evidence="15">The sequence shown here is derived from an EMBL/GenBank/DDBJ whole genome shotgun (WGS) entry which is preliminary data.</text>
</comment>
<feature type="domain" description="Ion transport" evidence="14">
    <location>
        <begin position="15"/>
        <end position="256"/>
    </location>
</feature>
<dbReference type="InterPro" id="IPR028325">
    <property type="entry name" value="VG_K_chnl"/>
</dbReference>
<keyword evidence="6" id="KW-0851">Voltage-gated channel</keyword>
<dbReference type="Proteomes" id="UP001515480">
    <property type="component" value="Unassembled WGS sequence"/>
</dbReference>
<dbReference type="FunFam" id="1.10.287.70:FF:000097">
    <property type="entry name" value="Potassium voltage-gated channel subfamily G member 3"/>
    <property type="match status" value="1"/>
</dbReference>
<dbReference type="Gene3D" id="1.10.287.70">
    <property type="match status" value="1"/>
</dbReference>
<keyword evidence="11" id="KW-0407">Ion channel</keyword>
<keyword evidence="8 13" id="KW-1133">Transmembrane helix</keyword>
<keyword evidence="12" id="KW-0175">Coiled coil</keyword>
<feature type="transmembrane region" description="Helical" evidence="13">
    <location>
        <begin position="7"/>
        <end position="32"/>
    </location>
</feature>